<proteinExistence type="predicted"/>
<feature type="non-terminal residue" evidence="1">
    <location>
        <position position="1"/>
    </location>
</feature>
<dbReference type="InterPro" id="IPR009000">
    <property type="entry name" value="Transl_B-barrel_sf"/>
</dbReference>
<reference evidence="1" key="1">
    <citation type="journal article" date="2015" name="Nature">
        <title>Complex archaea that bridge the gap between prokaryotes and eukaryotes.</title>
        <authorList>
            <person name="Spang A."/>
            <person name="Saw J.H."/>
            <person name="Jorgensen S.L."/>
            <person name="Zaremba-Niedzwiedzka K."/>
            <person name="Martijn J."/>
            <person name="Lind A.E."/>
            <person name="van Eijk R."/>
            <person name="Schleper C."/>
            <person name="Guy L."/>
            <person name="Ettema T.J."/>
        </authorList>
    </citation>
    <scope>NUCLEOTIDE SEQUENCE</scope>
</reference>
<accession>A0A0F9C6S7</accession>
<evidence type="ECO:0008006" key="2">
    <source>
        <dbReference type="Google" id="ProtNLM"/>
    </source>
</evidence>
<evidence type="ECO:0000313" key="1">
    <source>
        <dbReference type="EMBL" id="KKL44879.1"/>
    </source>
</evidence>
<gene>
    <name evidence="1" type="ORF">LCGC14_2361290</name>
</gene>
<name>A0A0F9C6S7_9ZZZZ</name>
<sequence length="38" mass="4307">VKEVNTGYECGMMVENFNDIKVGDILENYVLEKIASKL</sequence>
<organism evidence="1">
    <name type="scientific">marine sediment metagenome</name>
    <dbReference type="NCBI Taxonomy" id="412755"/>
    <lineage>
        <taxon>unclassified sequences</taxon>
        <taxon>metagenomes</taxon>
        <taxon>ecological metagenomes</taxon>
    </lineage>
</organism>
<dbReference type="AlphaFoldDB" id="A0A0F9C6S7"/>
<protein>
    <recommendedName>
        <fullName evidence="2">Translation initiation factor IF-2</fullName>
    </recommendedName>
</protein>
<dbReference type="SUPFAM" id="SSF50447">
    <property type="entry name" value="Translation proteins"/>
    <property type="match status" value="1"/>
</dbReference>
<dbReference type="EMBL" id="LAZR01034593">
    <property type="protein sequence ID" value="KKL44879.1"/>
    <property type="molecule type" value="Genomic_DNA"/>
</dbReference>
<dbReference type="Gene3D" id="2.40.30.10">
    <property type="entry name" value="Translation factors"/>
    <property type="match status" value="1"/>
</dbReference>
<comment type="caution">
    <text evidence="1">The sequence shown here is derived from an EMBL/GenBank/DDBJ whole genome shotgun (WGS) entry which is preliminary data.</text>
</comment>